<name>A0A1N7RNB7_9BURK</name>
<dbReference type="RefSeq" id="WP_094778319.1">
    <property type="nucleotide sequence ID" value="NZ_CYGX02000009.1"/>
</dbReference>
<dbReference type="STRING" id="1247936.BN2475_90111"/>
<dbReference type="OrthoDB" id="9839818at2"/>
<proteinExistence type="predicted"/>
<protein>
    <submittedName>
        <fullName evidence="1">Uncharacterized protein</fullName>
    </submittedName>
</protein>
<gene>
    <name evidence="1" type="ORF">BN2475_90111</name>
</gene>
<evidence type="ECO:0000313" key="1">
    <source>
        <dbReference type="EMBL" id="SIT36597.1"/>
    </source>
</evidence>
<dbReference type="EMBL" id="CYGX02000009">
    <property type="protein sequence ID" value="SIT36597.1"/>
    <property type="molecule type" value="Genomic_DNA"/>
</dbReference>
<accession>A0A1N7RNB7</accession>
<sequence length="158" mass="16819">MEQGGGTEQPTPLTQRGLLPVRVSHGAFFYVRYDGKTCDASQNENAFIAHTLDSVLTLLATANCDTPAVYLCSKRVDGDIAVRRITALSELPDTEMCILFFGDGNGVLWDESKHLGAVSTYADVNAPLSLNQLANIAARVASASDAERDPNDTGQDGG</sequence>
<organism evidence="1 2">
    <name type="scientific">Paraburkholderia ribeironis</name>
    <dbReference type="NCBI Taxonomy" id="1247936"/>
    <lineage>
        <taxon>Bacteria</taxon>
        <taxon>Pseudomonadati</taxon>
        <taxon>Pseudomonadota</taxon>
        <taxon>Betaproteobacteria</taxon>
        <taxon>Burkholderiales</taxon>
        <taxon>Burkholderiaceae</taxon>
        <taxon>Paraburkholderia</taxon>
    </lineage>
</organism>
<keyword evidence="2" id="KW-1185">Reference proteome</keyword>
<dbReference type="Proteomes" id="UP000187012">
    <property type="component" value="Unassembled WGS sequence"/>
</dbReference>
<dbReference type="AlphaFoldDB" id="A0A1N7RNB7"/>
<evidence type="ECO:0000313" key="2">
    <source>
        <dbReference type="Proteomes" id="UP000187012"/>
    </source>
</evidence>
<reference evidence="1 2" key="1">
    <citation type="submission" date="2016-12" db="EMBL/GenBank/DDBJ databases">
        <authorList>
            <person name="Song W.-J."/>
            <person name="Kurnit D.M."/>
        </authorList>
    </citation>
    <scope>NUCLEOTIDE SEQUENCE [LARGE SCALE GENOMIC DNA]</scope>
    <source>
        <strain evidence="1 2">STM7296</strain>
    </source>
</reference>